<comment type="caution">
    <text evidence="2">The sequence shown here is derived from an EMBL/GenBank/DDBJ whole genome shotgun (WGS) entry which is preliminary data.</text>
</comment>
<evidence type="ECO:0000313" key="2">
    <source>
        <dbReference type="EMBL" id="MCG4748094.1"/>
    </source>
</evidence>
<name>A0AAW5C765_9FIRM</name>
<dbReference type="GO" id="GO:0003677">
    <property type="term" value="F:DNA binding"/>
    <property type="evidence" value="ECO:0007669"/>
    <property type="project" value="InterPro"/>
</dbReference>
<reference evidence="2" key="3">
    <citation type="submission" date="2022-01" db="EMBL/GenBank/DDBJ databases">
        <title>Collection of gut derived symbiotic bacterial strains cultured from healthy donors.</title>
        <authorList>
            <person name="Lin H."/>
            <person name="Kohout C."/>
            <person name="Waligurski E."/>
            <person name="Pamer E.G."/>
        </authorList>
    </citation>
    <scope>NUCLEOTIDE SEQUENCE</scope>
    <source>
        <strain evidence="2">DFI.6.55</strain>
    </source>
</reference>
<dbReference type="EMBL" id="JAKNGE010000032">
    <property type="protein sequence ID" value="MCG4748094.1"/>
    <property type="molecule type" value="Genomic_DNA"/>
</dbReference>
<dbReference type="Pfam" id="PF01381">
    <property type="entry name" value="HTH_3"/>
    <property type="match status" value="1"/>
</dbReference>
<reference evidence="3 4" key="1">
    <citation type="journal article" date="2020" name="Cell Host Microbe">
        <title>Functional and Genomic Variation between Human-Derived Isolates of Lachnospiraceae Reveals Inter- and Intra-Species Diversity.</title>
        <authorList>
            <person name="Sorbara M.T."/>
            <person name="Littmann E.R."/>
            <person name="Fontana E."/>
            <person name="Moody T.U."/>
            <person name="Kohout C.E."/>
            <person name="Gjonbalaj M."/>
            <person name="Eaton V."/>
            <person name="Seok R."/>
            <person name="Leiner I.M."/>
            <person name="Pamer E.G."/>
        </authorList>
    </citation>
    <scope>NUCLEOTIDE SEQUENCE [LARGE SCALE GENOMIC DNA]</scope>
    <source>
        <strain evidence="3 4">MSK.1.17</strain>
    </source>
</reference>
<reference evidence="3" key="2">
    <citation type="submission" date="2020-02" db="EMBL/GenBank/DDBJ databases">
        <authorList>
            <person name="Littmann E."/>
            <person name="Sorbara M."/>
        </authorList>
    </citation>
    <scope>NUCLEOTIDE SEQUENCE</scope>
    <source>
        <strain evidence="3">MSK.1.17</strain>
    </source>
</reference>
<dbReference type="InterPro" id="IPR001387">
    <property type="entry name" value="Cro/C1-type_HTH"/>
</dbReference>
<protein>
    <submittedName>
        <fullName evidence="2">Helix-turn-helix domain-containing protein</fullName>
    </submittedName>
    <submittedName>
        <fullName evidence="3">Helix-turn-helix transcriptional regulator</fullName>
    </submittedName>
</protein>
<sequence length="123" mass="14423">MQNKFEDVGTRISFRLKELNITQRQLCDRTGISANGISQYVRNIRVPDTFSVYKLSIALNTTIEWILTGKQSELQGFLNRDEQELIEKFRKMDDRDKLDLLDNARVKVDRHLKEQAGRELSHN</sequence>
<evidence type="ECO:0000259" key="1">
    <source>
        <dbReference type="PROSITE" id="PS50943"/>
    </source>
</evidence>
<accession>A0AAW5C765</accession>
<dbReference type="Gene3D" id="1.10.260.40">
    <property type="entry name" value="lambda repressor-like DNA-binding domains"/>
    <property type="match status" value="1"/>
</dbReference>
<feature type="domain" description="HTH cro/C1-type" evidence="1">
    <location>
        <begin position="12"/>
        <end position="66"/>
    </location>
</feature>
<evidence type="ECO:0000313" key="5">
    <source>
        <dbReference type="Proteomes" id="UP001299608"/>
    </source>
</evidence>
<dbReference type="EMBL" id="JAAITT010000006">
    <property type="protein sequence ID" value="NSJ48284.1"/>
    <property type="molecule type" value="Genomic_DNA"/>
</dbReference>
<evidence type="ECO:0000313" key="4">
    <source>
        <dbReference type="Proteomes" id="UP000669239"/>
    </source>
</evidence>
<dbReference type="PROSITE" id="PS50943">
    <property type="entry name" value="HTH_CROC1"/>
    <property type="match status" value="1"/>
</dbReference>
<dbReference type="SMART" id="SM00530">
    <property type="entry name" value="HTH_XRE"/>
    <property type="match status" value="1"/>
</dbReference>
<dbReference type="Proteomes" id="UP001299608">
    <property type="component" value="Unassembled WGS sequence"/>
</dbReference>
<dbReference type="InterPro" id="IPR010982">
    <property type="entry name" value="Lambda_DNA-bd_dom_sf"/>
</dbReference>
<dbReference type="Proteomes" id="UP000669239">
    <property type="component" value="Unassembled WGS sequence"/>
</dbReference>
<proteinExistence type="predicted"/>
<gene>
    <name evidence="3" type="ORF">G5B36_06165</name>
    <name evidence="2" type="ORF">L0N08_21990</name>
</gene>
<dbReference type="RefSeq" id="WP_165641636.1">
    <property type="nucleotide sequence ID" value="NZ_JAAITT010000006.1"/>
</dbReference>
<evidence type="ECO:0000313" key="3">
    <source>
        <dbReference type="EMBL" id="NSJ48284.1"/>
    </source>
</evidence>
<dbReference type="CDD" id="cd00093">
    <property type="entry name" value="HTH_XRE"/>
    <property type="match status" value="1"/>
</dbReference>
<keyword evidence="4" id="KW-1185">Reference proteome</keyword>
<organism evidence="2 5">
    <name type="scientific">Enterocloster aldenensis</name>
    <dbReference type="NCBI Taxonomy" id="358742"/>
    <lineage>
        <taxon>Bacteria</taxon>
        <taxon>Bacillati</taxon>
        <taxon>Bacillota</taxon>
        <taxon>Clostridia</taxon>
        <taxon>Lachnospirales</taxon>
        <taxon>Lachnospiraceae</taxon>
        <taxon>Enterocloster</taxon>
    </lineage>
</organism>
<dbReference type="AlphaFoldDB" id="A0AAW5C765"/>
<dbReference type="SUPFAM" id="SSF47413">
    <property type="entry name" value="lambda repressor-like DNA-binding domains"/>
    <property type="match status" value="1"/>
</dbReference>